<dbReference type="GO" id="GO:0016460">
    <property type="term" value="C:myosin II complex"/>
    <property type="evidence" value="ECO:0007669"/>
    <property type="project" value="TreeGrafter"/>
</dbReference>
<dbReference type="EMBL" id="JGYV01000025">
    <property type="protein sequence ID" value="KFI59494.1"/>
    <property type="molecule type" value="Genomic_DNA"/>
</dbReference>
<dbReference type="Gene3D" id="1.10.287.1490">
    <property type="match status" value="1"/>
</dbReference>
<organism evidence="2 3">
    <name type="scientific">Bifidobacterium cuniculi</name>
    <dbReference type="NCBI Taxonomy" id="1688"/>
    <lineage>
        <taxon>Bacteria</taxon>
        <taxon>Bacillati</taxon>
        <taxon>Actinomycetota</taxon>
        <taxon>Actinomycetes</taxon>
        <taxon>Bifidobacteriales</taxon>
        <taxon>Bifidobacteriaceae</taxon>
        <taxon>Bifidobacterium</taxon>
    </lineage>
</organism>
<dbReference type="eggNOG" id="COG4913">
    <property type="taxonomic scope" value="Bacteria"/>
</dbReference>
<dbReference type="Pfam" id="PF13558">
    <property type="entry name" value="SbcC_Walker_B"/>
    <property type="match status" value="1"/>
</dbReference>
<proteinExistence type="predicted"/>
<dbReference type="GO" id="GO:0032982">
    <property type="term" value="C:myosin filament"/>
    <property type="evidence" value="ECO:0007669"/>
    <property type="project" value="TreeGrafter"/>
</dbReference>
<dbReference type="GO" id="GO:0051015">
    <property type="term" value="F:actin filament binding"/>
    <property type="evidence" value="ECO:0007669"/>
    <property type="project" value="TreeGrafter"/>
</dbReference>
<dbReference type="PANTHER" id="PTHR45615:SF40">
    <property type="entry name" value="MYOSIN HEAVY CHAIN, NON-MUSCLE"/>
    <property type="match status" value="1"/>
</dbReference>
<dbReference type="Proteomes" id="UP000029067">
    <property type="component" value="Unassembled WGS sequence"/>
</dbReference>
<accession>A0A087AL44</accession>
<name>A0A087AL44_9BIFI</name>
<comment type="caution">
    <text evidence="2">The sequence shown here is derived from an EMBL/GenBank/DDBJ whole genome shotgun (WGS) entry which is preliminary data.</text>
</comment>
<dbReference type="GO" id="GO:0000146">
    <property type="term" value="F:microfilament motor activity"/>
    <property type="evidence" value="ECO:0007669"/>
    <property type="project" value="TreeGrafter"/>
</dbReference>
<dbReference type="AlphaFoldDB" id="A0A087AL44"/>
<feature type="coiled-coil region" evidence="1">
    <location>
        <begin position="334"/>
        <end position="397"/>
    </location>
</feature>
<gene>
    <name evidence="2" type="ORF">BCUN_1619</name>
</gene>
<feature type="coiled-coil region" evidence="1">
    <location>
        <begin position="636"/>
        <end position="670"/>
    </location>
</feature>
<keyword evidence="3" id="KW-1185">Reference proteome</keyword>
<sequence length="1145" mass="128216">MVNEELFAQIELSPAHWQLAERQLVNWGSYDGYHVFRPAPGDGERVTLLTGQSESGKSTLVDAQVSLLYPTGAAFNKASNAGRSDRSDYTYVRGLRGVRNDRGHDEPVYLRGTDGDGNPYAVWGAIVDTYHDDANDGTLSIAKFMAIPADGSPQDMVKLYAVAPGGLDPRLMDGVRDEPLTAAVLKRVYPDARVYRHARQFHEDVWRRFGLTESACRLLHRMQASDAPSQLDDIFRKGVLQEPRALQLGRHAVDDYGQYRENFTSIERNRERVAMLETMADEYQRFEEADGDVRALGAIDPMNGAPAVKARDAWLDRRIDEDLERMVPSYAQAMDAAAAKVAQLETEQTDLQAAYDEAREQLRGAGGGDLERLQEQLRDVQRERSLVNQRRERLLARFAKVGEEFPADAPGWQEFADRCAAYLEDERERRDQLDHERFSLMESRSRLREELKELEDDYAYRKAHGTRISTTMKQARELVMQATGLGEDELPYVAELMDIDDEDWRVAMDVAYARIAQVILVDRRHEDGFARKVSTIPHQLMARRNWQFVDTSVQPDVRERDGWLSGKLRVKESPFAGWVRERIAADDVDARCVQAIDDRDTTRQVQPDGQLKAGIRGSHGTRGLEPVIGFVTEEYLRQLEARIGQVRAQLEELEGRLADLDRQHDLLEAWRVLAAAVTDDSWDAVDVASRDARAAHLEERIAAIRDNPELAALEQRCEDCAGKLATLGRRLAKARNERADAQRALHAAEGWLAEASGHGDPALNKASSQVLAEAYGSFFGTDSSVEERVGKILAVDGGAAGSAHAPADGRAASPVVRSLRERLAQATRATREERERARQLLRKTCEATMQRYLERYLPQETRVAADVDNERFFERELAELQPNTISQREADREYFNSLDKVRQDLMQLRRALKEDRAHIKTQVAKINGLLERYPFGASHGQLRIVVQVRAADPKFMATLQRVIDDLNTFRHQGGGDVDRCRELFAQAAPLIDAIKGSFDEYAPNGRGNENLDPRRRSRFFGEVLRPDGATERINSTGGGSGGYLQELTSFAYGAALMYLLADDNATEPSYATVFLDEALIKADGQYTRRALSVLPGLGFQVIVSAPESKTAEMMGAASKVVVARKDQASGLTTLHEAVFETADGD</sequence>
<dbReference type="GO" id="GO:0005524">
    <property type="term" value="F:ATP binding"/>
    <property type="evidence" value="ECO:0007669"/>
    <property type="project" value="UniProtKB-KW"/>
</dbReference>
<feature type="coiled-coil region" evidence="1">
    <location>
        <begin position="816"/>
        <end position="843"/>
    </location>
</feature>
<dbReference type="RefSeq" id="WP_033516328.1">
    <property type="nucleotide sequence ID" value="NZ_JGYV01000025.1"/>
</dbReference>
<protein>
    <submittedName>
        <fullName evidence="2">ATP-binding protein</fullName>
    </submittedName>
</protein>
<dbReference type="OrthoDB" id="174137at2"/>
<keyword evidence="2" id="KW-0067">ATP-binding</keyword>
<keyword evidence="1" id="KW-0175">Coiled coil</keyword>
<dbReference type="PANTHER" id="PTHR45615">
    <property type="entry name" value="MYOSIN HEAVY CHAIN, NON-MUSCLE"/>
    <property type="match status" value="1"/>
</dbReference>
<evidence type="ECO:0000313" key="3">
    <source>
        <dbReference type="Proteomes" id="UP000029067"/>
    </source>
</evidence>
<dbReference type="GO" id="GO:0005737">
    <property type="term" value="C:cytoplasm"/>
    <property type="evidence" value="ECO:0007669"/>
    <property type="project" value="TreeGrafter"/>
</dbReference>
<dbReference type="Pfam" id="PF13555">
    <property type="entry name" value="AAA_29"/>
    <property type="match status" value="1"/>
</dbReference>
<dbReference type="STRING" id="1688.BCUN_1619"/>
<evidence type="ECO:0000256" key="1">
    <source>
        <dbReference type="SAM" id="Coils"/>
    </source>
</evidence>
<reference evidence="2 3" key="1">
    <citation type="submission" date="2014-03" db="EMBL/GenBank/DDBJ databases">
        <title>Genomics of Bifidobacteria.</title>
        <authorList>
            <person name="Ventura M."/>
            <person name="Milani C."/>
            <person name="Lugli G.A."/>
        </authorList>
    </citation>
    <scope>NUCLEOTIDE SEQUENCE [LARGE SCALE GENOMIC DNA]</scope>
    <source>
        <strain evidence="2 3">LMG 10738</strain>
    </source>
</reference>
<evidence type="ECO:0000313" key="2">
    <source>
        <dbReference type="EMBL" id="KFI59494.1"/>
    </source>
</evidence>
<keyword evidence="2" id="KW-0547">Nucleotide-binding</keyword>